<feature type="domain" description="C2H2-type" evidence="11">
    <location>
        <begin position="893"/>
        <end position="921"/>
    </location>
</feature>
<reference evidence="12 13" key="1">
    <citation type="submission" date="2015-12" db="EMBL/GenBank/DDBJ databases">
        <title>The genome of Folsomia candida.</title>
        <authorList>
            <person name="Faddeeva A."/>
            <person name="Derks M.F."/>
            <person name="Anvar Y."/>
            <person name="Smit S."/>
            <person name="Van Straalen N."/>
            <person name="Roelofs D."/>
        </authorList>
    </citation>
    <scope>NUCLEOTIDE SEQUENCE [LARGE SCALE GENOMIC DNA]</scope>
    <source>
        <strain evidence="12 13">VU population</strain>
        <tissue evidence="12">Whole body</tissue>
    </source>
</reference>
<keyword evidence="4 8" id="KW-0863">Zinc-finger</keyword>
<evidence type="ECO:0000256" key="1">
    <source>
        <dbReference type="ARBA" id="ARBA00004123"/>
    </source>
</evidence>
<dbReference type="FunFam" id="3.30.160.60:FF:000295">
    <property type="entry name" value="zinc finger protein 19"/>
    <property type="match status" value="1"/>
</dbReference>
<dbReference type="PROSITE" id="PS50089">
    <property type="entry name" value="ZF_RING_2"/>
    <property type="match status" value="1"/>
</dbReference>
<dbReference type="OrthoDB" id="6077919at2759"/>
<dbReference type="Gene3D" id="3.30.160.60">
    <property type="entry name" value="Classic Zinc Finger"/>
    <property type="match status" value="8"/>
</dbReference>
<feature type="domain" description="C2H2-type" evidence="11">
    <location>
        <begin position="1018"/>
        <end position="1051"/>
    </location>
</feature>
<evidence type="ECO:0000313" key="12">
    <source>
        <dbReference type="EMBL" id="OXA62596.1"/>
    </source>
</evidence>
<comment type="subcellular location">
    <subcellularLocation>
        <location evidence="1">Nucleus</location>
    </subcellularLocation>
</comment>
<feature type="domain" description="C2H2-type" evidence="11">
    <location>
        <begin position="740"/>
        <end position="763"/>
    </location>
</feature>
<dbReference type="EMBL" id="LNIX01000001">
    <property type="protein sequence ID" value="OXA62596.1"/>
    <property type="molecule type" value="Genomic_DNA"/>
</dbReference>
<dbReference type="SMART" id="SM00355">
    <property type="entry name" value="ZnF_C2H2"/>
    <property type="match status" value="11"/>
</dbReference>
<dbReference type="InterPro" id="IPR050589">
    <property type="entry name" value="Ikaros_C2H2-ZF"/>
</dbReference>
<dbReference type="InterPro" id="IPR013087">
    <property type="entry name" value="Znf_C2H2_type"/>
</dbReference>
<keyword evidence="5" id="KW-0862">Zinc</keyword>
<evidence type="ECO:0000256" key="3">
    <source>
        <dbReference type="ARBA" id="ARBA00022737"/>
    </source>
</evidence>
<dbReference type="PROSITE" id="PS50157">
    <property type="entry name" value="ZINC_FINGER_C2H2_2"/>
    <property type="match status" value="9"/>
</dbReference>
<feature type="domain" description="C2H2-type" evidence="11">
    <location>
        <begin position="778"/>
        <end position="805"/>
    </location>
</feature>
<gene>
    <name evidence="12" type="ORF">Fcan01_00280</name>
</gene>
<evidence type="ECO:0000313" key="13">
    <source>
        <dbReference type="Proteomes" id="UP000198287"/>
    </source>
</evidence>
<feature type="compositionally biased region" description="Acidic residues" evidence="9">
    <location>
        <begin position="641"/>
        <end position="652"/>
    </location>
</feature>
<dbReference type="Pfam" id="PF13920">
    <property type="entry name" value="zf-C3HC4_3"/>
    <property type="match status" value="1"/>
</dbReference>
<evidence type="ECO:0000256" key="7">
    <source>
        <dbReference type="ARBA" id="ARBA00023242"/>
    </source>
</evidence>
<evidence type="ECO:0000256" key="8">
    <source>
        <dbReference type="PROSITE-ProRule" id="PRU00042"/>
    </source>
</evidence>
<accession>A0A226F0Y3</accession>
<dbReference type="GO" id="GO:0008270">
    <property type="term" value="F:zinc ion binding"/>
    <property type="evidence" value="ECO:0007669"/>
    <property type="project" value="UniProtKB-KW"/>
</dbReference>
<keyword evidence="2" id="KW-0479">Metal-binding</keyword>
<dbReference type="GO" id="GO:0005634">
    <property type="term" value="C:nucleus"/>
    <property type="evidence" value="ECO:0007669"/>
    <property type="project" value="UniProtKB-SubCell"/>
</dbReference>
<protein>
    <submittedName>
        <fullName evidence="12">Zinc finger protein 98</fullName>
    </submittedName>
</protein>
<organism evidence="12 13">
    <name type="scientific">Folsomia candida</name>
    <name type="common">Springtail</name>
    <dbReference type="NCBI Taxonomy" id="158441"/>
    <lineage>
        <taxon>Eukaryota</taxon>
        <taxon>Metazoa</taxon>
        <taxon>Ecdysozoa</taxon>
        <taxon>Arthropoda</taxon>
        <taxon>Hexapoda</taxon>
        <taxon>Collembola</taxon>
        <taxon>Entomobryomorpha</taxon>
        <taxon>Isotomoidea</taxon>
        <taxon>Isotomidae</taxon>
        <taxon>Proisotominae</taxon>
        <taxon>Folsomia</taxon>
    </lineage>
</organism>
<evidence type="ECO:0000256" key="5">
    <source>
        <dbReference type="ARBA" id="ARBA00022833"/>
    </source>
</evidence>
<dbReference type="Gene3D" id="3.30.40.10">
    <property type="entry name" value="Zinc/RING finger domain, C3HC4 (zinc finger)"/>
    <property type="match status" value="1"/>
</dbReference>
<feature type="region of interest" description="Disordered" evidence="9">
    <location>
        <begin position="581"/>
        <end position="608"/>
    </location>
</feature>
<evidence type="ECO:0000259" key="11">
    <source>
        <dbReference type="PROSITE" id="PS50157"/>
    </source>
</evidence>
<keyword evidence="6" id="KW-0238">DNA-binding</keyword>
<feature type="region of interest" description="Disordered" evidence="9">
    <location>
        <begin position="641"/>
        <end position="685"/>
    </location>
</feature>
<keyword evidence="3" id="KW-0677">Repeat</keyword>
<feature type="domain" description="C2H2-type" evidence="11">
    <location>
        <begin position="835"/>
        <end position="862"/>
    </location>
</feature>
<feature type="domain" description="C2H2-type" evidence="11">
    <location>
        <begin position="978"/>
        <end position="1000"/>
    </location>
</feature>
<evidence type="ECO:0000259" key="10">
    <source>
        <dbReference type="PROSITE" id="PS50089"/>
    </source>
</evidence>
<feature type="compositionally biased region" description="Basic residues" evidence="9">
    <location>
        <begin position="21"/>
        <end position="34"/>
    </location>
</feature>
<feature type="domain" description="C2H2-type" evidence="11">
    <location>
        <begin position="922"/>
        <end position="949"/>
    </location>
</feature>
<dbReference type="GO" id="GO:0003700">
    <property type="term" value="F:DNA-binding transcription factor activity"/>
    <property type="evidence" value="ECO:0007669"/>
    <property type="project" value="TreeGrafter"/>
</dbReference>
<keyword evidence="13" id="KW-1185">Reference proteome</keyword>
<feature type="domain" description="RING-type" evidence="10">
    <location>
        <begin position="289"/>
        <end position="335"/>
    </location>
</feature>
<feature type="domain" description="C2H2-type" evidence="11">
    <location>
        <begin position="950"/>
        <end position="977"/>
    </location>
</feature>
<feature type="region of interest" description="Disordered" evidence="9">
    <location>
        <begin position="258"/>
        <end position="282"/>
    </location>
</feature>
<dbReference type="GO" id="GO:0000122">
    <property type="term" value="P:negative regulation of transcription by RNA polymerase II"/>
    <property type="evidence" value="ECO:0007669"/>
    <property type="project" value="UniProtKB-ARBA"/>
</dbReference>
<feature type="domain" description="C2H2-type" evidence="11">
    <location>
        <begin position="863"/>
        <end position="885"/>
    </location>
</feature>
<evidence type="ECO:0000256" key="4">
    <source>
        <dbReference type="ARBA" id="ARBA00022771"/>
    </source>
</evidence>
<dbReference type="PANTHER" id="PTHR24404:SF111">
    <property type="entry name" value="GASTRULA ZINC FINGER PROTEIN XLCGF49.1-LIKE-RELATED"/>
    <property type="match status" value="1"/>
</dbReference>
<dbReference type="InterPro" id="IPR036236">
    <property type="entry name" value="Znf_C2H2_sf"/>
</dbReference>
<dbReference type="FunFam" id="3.30.160.60:FF:001465">
    <property type="entry name" value="Zinc finger protein 560"/>
    <property type="match status" value="1"/>
</dbReference>
<evidence type="ECO:0000256" key="9">
    <source>
        <dbReference type="SAM" id="MobiDB-lite"/>
    </source>
</evidence>
<dbReference type="SUPFAM" id="SSF57850">
    <property type="entry name" value="RING/U-box"/>
    <property type="match status" value="1"/>
</dbReference>
<dbReference type="AlphaFoldDB" id="A0A226F0Y3"/>
<dbReference type="Proteomes" id="UP000198287">
    <property type="component" value="Unassembled WGS sequence"/>
</dbReference>
<evidence type="ECO:0000256" key="2">
    <source>
        <dbReference type="ARBA" id="ARBA00022723"/>
    </source>
</evidence>
<comment type="caution">
    <text evidence="12">The sequence shown here is derived from an EMBL/GenBank/DDBJ whole genome shotgun (WGS) entry which is preliminary data.</text>
</comment>
<dbReference type="SMART" id="SM00184">
    <property type="entry name" value="RING"/>
    <property type="match status" value="1"/>
</dbReference>
<proteinExistence type="predicted"/>
<keyword evidence="7" id="KW-0539">Nucleus</keyword>
<dbReference type="SUPFAM" id="SSF57667">
    <property type="entry name" value="beta-beta-alpha zinc fingers"/>
    <property type="match status" value="4"/>
</dbReference>
<dbReference type="InterPro" id="IPR001841">
    <property type="entry name" value="Znf_RING"/>
</dbReference>
<sequence>NHQPSSPPGIIMLTHTSSTKLPKKTTNKSGHKAKLGTGPVPTGDTGQPASSLYYCGLPLNPCRCGGCPTKFCGPTDGCPCSDCVAILGWKVNSSGDLAKPGGALGDGGDTTMPPENLFYCGKWKMQCRCGTCDGQCGPLSGCPCHSCIGLVGLRVNRDGALCRKGVGQGVGVVGMKWCDLYYCGKRKMECRCGGECGERCGGIGQGGSGCPCASCLDLVTHPGGVTKGKFFEEEEAMASTSTEFANKLNISECEGANEVTTTTTSELPTAPEEGGEEEGGAAGGVGEECVICLERKKQYLLLPCGHYSYCAKCVGTVKFSEMEEATTTTGCVICTAKVKGKSSDPPPDEDLTVVFFLTDLLPKEFLLQLGARRGDIFRNKGASLLVLADLLKSKGSPSTWISFCDECSIIVDEARELRVQIDAFQSKLDGYRKRVLDVVEDTWVRKEGEDKNPTDIDISKLNELEISDRVRTAVVISKKKADIIGREREFECLPGDEVLVKAEAESDAENDDFLADVMIFPSQGWHDLDLKGITPKRASTSPTSSYIPKKKRCVQKPIKSLLENIPEQDDMQIGPEADASVDVKKETNQDDDPTVIRTQSGRRVNRPDYKQLLMGVESDPEEGEEKDLLRVKDERELLEVEYSDSGSEDDFVADPLSSGDGSSSDSEESKSSGDEENNDLLLFPRMKKEKRVKNRNTISCTQIDCPRMFRTEEQRDKHFTNKHAPGWEENERLRKSGKKYPCEHCDKVYPRKKILKSHWFDAHGITPKKRGTYDGKKHVCEFCGEKYRNGNELAIHRRTHTGEKPFACDHCSESFISTLFRERHIEKYHWTVPPIKCDYCEKCFFRPHRLATHIVTHTKEKNYVCEICAQSFSQPTFLKYHQTTHPELNLESFKCTQCDKTFTNPTNLKNHHKAVHLKQYPISCEVCGLGFLQESHKRIHMRAHTGEKPFSCDFCPQTFRFKERLTIHVRSHTGERPFVCKTCGKDFASKRKLVRHEKIHGAGLDGIGGAPVQKNLQFRCEYCGKGCAELPHLASHKRYCKARQVHQMQEQAEAYVGESMGPGGQQVGGGSLL</sequence>
<dbReference type="InterPro" id="IPR013083">
    <property type="entry name" value="Znf_RING/FYVE/PHD"/>
</dbReference>
<feature type="non-terminal residue" evidence="12">
    <location>
        <position position="1"/>
    </location>
</feature>
<dbReference type="PANTHER" id="PTHR24404">
    <property type="entry name" value="ZINC FINGER PROTEIN"/>
    <property type="match status" value="1"/>
</dbReference>
<evidence type="ECO:0000256" key="6">
    <source>
        <dbReference type="ARBA" id="ARBA00023125"/>
    </source>
</evidence>
<dbReference type="PROSITE" id="PS00028">
    <property type="entry name" value="ZINC_FINGER_C2H2_1"/>
    <property type="match status" value="9"/>
</dbReference>
<name>A0A226F0Y3_FOLCA</name>
<feature type="region of interest" description="Disordered" evidence="9">
    <location>
        <begin position="1"/>
        <end position="43"/>
    </location>
</feature>
<dbReference type="Pfam" id="PF00096">
    <property type="entry name" value="zf-C2H2"/>
    <property type="match status" value="3"/>
</dbReference>
<dbReference type="GO" id="GO:0000978">
    <property type="term" value="F:RNA polymerase II cis-regulatory region sequence-specific DNA binding"/>
    <property type="evidence" value="ECO:0007669"/>
    <property type="project" value="TreeGrafter"/>
</dbReference>